<sequence length="195" mass="22502">MEDIPNEDFCLPCLERSDRLWHGGEPFRVYCDHTAACQPFPASLEGTRLEYLALITTIDRNFKYSAMNPDSYNAKITEATHNLNAEFTKAVGVHQRRYFDDQAGLESFCASRRASIDPEKPISEKGIPGALYAKATTKPRLQWGDHGWYIWQAAMKDFNRTMMKLIDEYDESDYVYGDETCLQAWIRKFPLPLKN</sequence>
<protein>
    <submittedName>
        <fullName evidence="1">Uncharacterized protein</fullName>
    </submittedName>
</protein>
<dbReference type="GeneID" id="81628361"/>
<gene>
    <name evidence="1" type="ORF">N7539_008516</name>
</gene>
<dbReference type="Proteomes" id="UP001148312">
    <property type="component" value="Unassembled WGS sequence"/>
</dbReference>
<organism evidence="1 2">
    <name type="scientific">Penicillium diatomitis</name>
    <dbReference type="NCBI Taxonomy" id="2819901"/>
    <lineage>
        <taxon>Eukaryota</taxon>
        <taxon>Fungi</taxon>
        <taxon>Dikarya</taxon>
        <taxon>Ascomycota</taxon>
        <taxon>Pezizomycotina</taxon>
        <taxon>Eurotiomycetes</taxon>
        <taxon>Eurotiomycetidae</taxon>
        <taxon>Eurotiales</taxon>
        <taxon>Aspergillaceae</taxon>
        <taxon>Penicillium</taxon>
    </lineage>
</organism>
<comment type="caution">
    <text evidence="1">The sequence shown here is derived from an EMBL/GenBank/DDBJ whole genome shotgun (WGS) entry which is preliminary data.</text>
</comment>
<dbReference type="AlphaFoldDB" id="A0A9W9WRJ3"/>
<dbReference type="RefSeq" id="XP_056786493.1">
    <property type="nucleotide sequence ID" value="XM_056938111.1"/>
</dbReference>
<proteinExistence type="predicted"/>
<reference evidence="1" key="2">
    <citation type="journal article" date="2023" name="IMA Fungus">
        <title>Comparative genomic study of the Penicillium genus elucidates a diverse pangenome and 15 lateral gene transfer events.</title>
        <authorList>
            <person name="Petersen C."/>
            <person name="Sorensen T."/>
            <person name="Nielsen M.R."/>
            <person name="Sondergaard T.E."/>
            <person name="Sorensen J.L."/>
            <person name="Fitzpatrick D.A."/>
            <person name="Frisvad J.C."/>
            <person name="Nielsen K.L."/>
        </authorList>
    </citation>
    <scope>NUCLEOTIDE SEQUENCE</scope>
    <source>
        <strain evidence="1">IBT 30728</strain>
    </source>
</reference>
<name>A0A9W9WRJ3_9EURO</name>
<evidence type="ECO:0000313" key="1">
    <source>
        <dbReference type="EMBL" id="KAJ5471947.1"/>
    </source>
</evidence>
<accession>A0A9W9WRJ3</accession>
<reference evidence="1" key="1">
    <citation type="submission" date="2022-12" db="EMBL/GenBank/DDBJ databases">
        <authorList>
            <person name="Petersen C."/>
        </authorList>
    </citation>
    <scope>NUCLEOTIDE SEQUENCE</scope>
    <source>
        <strain evidence="1">IBT 30728</strain>
    </source>
</reference>
<dbReference type="EMBL" id="JAPWDQ010000013">
    <property type="protein sequence ID" value="KAJ5471947.1"/>
    <property type="molecule type" value="Genomic_DNA"/>
</dbReference>
<keyword evidence="2" id="KW-1185">Reference proteome</keyword>
<evidence type="ECO:0000313" key="2">
    <source>
        <dbReference type="Proteomes" id="UP001148312"/>
    </source>
</evidence>